<dbReference type="AlphaFoldDB" id="A0A2P2NVL4"/>
<accession>A0A2P2NVL4</accession>
<proteinExistence type="predicted"/>
<name>A0A2P2NVL4_RHIMU</name>
<dbReference type="EMBL" id="GGEC01066064">
    <property type="protein sequence ID" value="MBX46548.1"/>
    <property type="molecule type" value="Transcribed_RNA"/>
</dbReference>
<protein>
    <submittedName>
        <fullName evidence="1">Uncharacterized protein</fullName>
    </submittedName>
</protein>
<reference evidence="1" key="1">
    <citation type="submission" date="2018-02" db="EMBL/GenBank/DDBJ databases">
        <title>Rhizophora mucronata_Transcriptome.</title>
        <authorList>
            <person name="Meera S.P."/>
            <person name="Sreeshan A."/>
            <person name="Augustine A."/>
        </authorList>
    </citation>
    <scope>NUCLEOTIDE SEQUENCE</scope>
    <source>
        <tissue evidence="1">Leaf</tissue>
    </source>
</reference>
<sequence>MLCIRKLNWPLVWRLKMDIHIPTSSKDK</sequence>
<organism evidence="1">
    <name type="scientific">Rhizophora mucronata</name>
    <name type="common">Asiatic mangrove</name>
    <dbReference type="NCBI Taxonomy" id="61149"/>
    <lineage>
        <taxon>Eukaryota</taxon>
        <taxon>Viridiplantae</taxon>
        <taxon>Streptophyta</taxon>
        <taxon>Embryophyta</taxon>
        <taxon>Tracheophyta</taxon>
        <taxon>Spermatophyta</taxon>
        <taxon>Magnoliopsida</taxon>
        <taxon>eudicotyledons</taxon>
        <taxon>Gunneridae</taxon>
        <taxon>Pentapetalae</taxon>
        <taxon>rosids</taxon>
        <taxon>fabids</taxon>
        <taxon>Malpighiales</taxon>
        <taxon>Rhizophoraceae</taxon>
        <taxon>Rhizophora</taxon>
    </lineage>
</organism>
<evidence type="ECO:0000313" key="1">
    <source>
        <dbReference type="EMBL" id="MBX46548.1"/>
    </source>
</evidence>